<evidence type="ECO:0000256" key="2">
    <source>
        <dbReference type="SAM" id="MobiDB-lite"/>
    </source>
</evidence>
<organism evidence="4 5">
    <name type="scientific">Cryobacterium breve</name>
    <dbReference type="NCBI Taxonomy" id="1259258"/>
    <lineage>
        <taxon>Bacteria</taxon>
        <taxon>Bacillati</taxon>
        <taxon>Actinomycetota</taxon>
        <taxon>Actinomycetes</taxon>
        <taxon>Micrococcales</taxon>
        <taxon>Microbacteriaceae</taxon>
        <taxon>Cryobacterium</taxon>
    </lineage>
</organism>
<evidence type="ECO:0000256" key="1">
    <source>
        <dbReference type="ARBA" id="ARBA00043967"/>
    </source>
</evidence>
<evidence type="ECO:0000313" key="5">
    <source>
        <dbReference type="Proteomes" id="UP000298355"/>
    </source>
</evidence>
<accession>A0ABY2J0X4</accession>
<dbReference type="SUPFAM" id="SSF101960">
    <property type="entry name" value="Stabilizer of iron transporter SufD"/>
    <property type="match status" value="1"/>
</dbReference>
<dbReference type="Pfam" id="PF01458">
    <property type="entry name" value="SUFBD_core"/>
    <property type="match status" value="1"/>
</dbReference>
<dbReference type="PANTHER" id="PTHR43575:SF1">
    <property type="entry name" value="PROTEIN ABCI7, CHLOROPLASTIC"/>
    <property type="match status" value="1"/>
</dbReference>
<evidence type="ECO:0000259" key="3">
    <source>
        <dbReference type="Pfam" id="PF01458"/>
    </source>
</evidence>
<comment type="caution">
    <text evidence="4">The sequence shown here is derived from an EMBL/GenBank/DDBJ whole genome shotgun (WGS) entry which is preliminary data.</text>
</comment>
<proteinExistence type="inferred from homology"/>
<dbReference type="PANTHER" id="PTHR43575">
    <property type="entry name" value="PROTEIN ABCI7, CHLOROPLASTIC"/>
    <property type="match status" value="1"/>
</dbReference>
<dbReference type="Proteomes" id="UP000298355">
    <property type="component" value="Unassembled WGS sequence"/>
</dbReference>
<feature type="region of interest" description="Disordered" evidence="2">
    <location>
        <begin position="1"/>
        <end position="20"/>
    </location>
</feature>
<dbReference type="InterPro" id="IPR055346">
    <property type="entry name" value="Fe-S_cluster_assembly_SufBD"/>
</dbReference>
<keyword evidence="5" id="KW-1185">Reference proteome</keyword>
<dbReference type="NCBIfam" id="TIGR01981">
    <property type="entry name" value="sufD"/>
    <property type="match status" value="1"/>
</dbReference>
<dbReference type="RefSeq" id="WP_134363699.1">
    <property type="nucleotide sequence ID" value="NZ_SOGJ01000023.1"/>
</dbReference>
<dbReference type="InterPro" id="IPR037284">
    <property type="entry name" value="SUF_FeS_clus_asmbl_SufBD_sf"/>
</dbReference>
<protein>
    <submittedName>
        <fullName evidence="4">Fe-S cluster assembly protein SufD</fullName>
    </submittedName>
</protein>
<dbReference type="InterPro" id="IPR000825">
    <property type="entry name" value="SUF_FeS_clus_asmbl_SufBD_core"/>
</dbReference>
<name>A0ABY2J0X4_9MICO</name>
<dbReference type="EMBL" id="SOGJ01000023">
    <property type="protein sequence ID" value="TFC97256.1"/>
    <property type="molecule type" value="Genomic_DNA"/>
</dbReference>
<comment type="similarity">
    <text evidence="1">Belongs to the iron-sulfur cluster assembly SufBD family.</text>
</comment>
<sequence length="410" mass="43839">MSAASAQLNSSPTTTDAATEALPTAEQHGIKEHSDGRFGYVPVQTRSDRFKSVNVTDFAAVTGREAVWKLSPVKKFADLTAGVLDGSVYPIHASDVAGVSVDWVDRADPRIGSAGAPEERASANAWSSFEKALAITISGEEAKEVTVTRAGLGSGARGAHTIIEARPFSRAILILENTGEARLTENVEIILGEAANLTVVSLQEWGDTAVHLTNHFATIGRDARLKHVVVTLGGSIVRVNPSVQLAGIGSDTELFGLYFADADQHLEQQVFVNHIAPNTRSRVTYKGALQGKGARTVWIGDVLIGREAAGTDSYEQNRNLVLTEGTRADSIPNLEIETGDITGAGHASATGRFDDEQLFYLQSRGITEDEARRLVVRGFLSEIVQQIGSPLLEERLQAAVEAELTATKDN</sequence>
<feature type="domain" description="SUF system FeS cluster assembly SufBD core" evidence="3">
    <location>
        <begin position="159"/>
        <end position="379"/>
    </location>
</feature>
<reference evidence="4 5" key="1">
    <citation type="submission" date="2019-03" db="EMBL/GenBank/DDBJ databases">
        <title>Genomics of glacier-inhabiting Cryobacterium strains.</title>
        <authorList>
            <person name="Liu Q."/>
            <person name="Xin Y.-H."/>
        </authorList>
    </citation>
    <scope>NUCLEOTIDE SEQUENCE [LARGE SCALE GENOMIC DNA]</scope>
    <source>
        <strain evidence="4 5">TMT4-23</strain>
    </source>
</reference>
<feature type="compositionally biased region" description="Polar residues" evidence="2">
    <location>
        <begin position="1"/>
        <end position="17"/>
    </location>
</feature>
<evidence type="ECO:0000313" key="4">
    <source>
        <dbReference type="EMBL" id="TFC97256.1"/>
    </source>
</evidence>
<dbReference type="InterPro" id="IPR011542">
    <property type="entry name" value="SUF_FeS_clus_asmbl_SufD"/>
</dbReference>
<gene>
    <name evidence="4" type="primary">sufD</name>
    <name evidence="4" type="ORF">E3O65_10645</name>
</gene>